<gene>
    <name evidence="1" type="ORF">ENO08_07140</name>
</gene>
<name>A0A7V2AVV7_UNCEI</name>
<dbReference type="AlphaFoldDB" id="A0A7V2AVV7"/>
<comment type="caution">
    <text evidence="1">The sequence shown here is derived from an EMBL/GenBank/DDBJ whole genome shotgun (WGS) entry which is preliminary data.</text>
</comment>
<protein>
    <submittedName>
        <fullName evidence="1">Uncharacterized protein</fullName>
    </submittedName>
</protein>
<accession>A0A7V2AVV7</accession>
<proteinExistence type="predicted"/>
<evidence type="ECO:0000313" key="1">
    <source>
        <dbReference type="EMBL" id="HER44218.1"/>
    </source>
</evidence>
<organism evidence="1">
    <name type="scientific">Eiseniibacteriota bacterium</name>
    <dbReference type="NCBI Taxonomy" id="2212470"/>
    <lineage>
        <taxon>Bacteria</taxon>
        <taxon>Candidatus Eiseniibacteriota</taxon>
    </lineage>
</organism>
<dbReference type="EMBL" id="DSEC01000508">
    <property type="protein sequence ID" value="HER44218.1"/>
    <property type="molecule type" value="Genomic_DNA"/>
</dbReference>
<reference evidence="1" key="1">
    <citation type="journal article" date="2020" name="mSystems">
        <title>Genome- and Community-Level Interaction Insights into Carbon Utilization and Element Cycling Functions of Hydrothermarchaeota in Hydrothermal Sediment.</title>
        <authorList>
            <person name="Zhou Z."/>
            <person name="Liu Y."/>
            <person name="Xu W."/>
            <person name="Pan J."/>
            <person name="Luo Z.H."/>
            <person name="Li M."/>
        </authorList>
    </citation>
    <scope>NUCLEOTIDE SEQUENCE [LARGE SCALE GENOMIC DNA]</scope>
    <source>
        <strain evidence="1">SpSt-1233</strain>
    </source>
</reference>
<sequence length="278" mass="31647">MSDFEDKELDTAIPAGDGGEIINRCWEYLSCENADCPAYEQEESPCWEVTGHRCGDRVFARLEEKLIQCCFKCPFFKQLKERVKGRRWADITLLETLEDALIRSSKYSTKVEDLYMEVIRRSKLMNLLGEVSKIIARLDKEEDIILAILTVTTAREGLGFNRAFAFLRGEEYNLLRGKYALGPSSPEEAESIWKILDKDSDASLEKLVSKGQKLHYLRNSPLTKITRRYAISLDDPEGMIASGMNEVRFVTGRELRSAGDREIVSALGLDQDDRDEIA</sequence>
<dbReference type="Proteomes" id="UP000886069">
    <property type="component" value="Unassembled WGS sequence"/>
</dbReference>